<feature type="transmembrane region" description="Helical" evidence="2">
    <location>
        <begin position="245"/>
        <end position="265"/>
    </location>
</feature>
<evidence type="ECO:0000313" key="4">
    <source>
        <dbReference type="EMBL" id="EFY89066.1"/>
    </source>
</evidence>
<keyword evidence="5" id="KW-1185">Reference proteome</keyword>
<dbReference type="InterPro" id="IPR036249">
    <property type="entry name" value="Thioredoxin-like_sf"/>
</dbReference>
<feature type="compositionally biased region" description="Low complexity" evidence="1">
    <location>
        <begin position="45"/>
        <end position="57"/>
    </location>
</feature>
<keyword evidence="2" id="KW-1133">Transmembrane helix</keyword>
<dbReference type="Pfam" id="PF00487">
    <property type="entry name" value="FA_desaturase"/>
    <property type="match status" value="1"/>
</dbReference>
<proteinExistence type="predicted"/>
<dbReference type="InterPro" id="IPR012882">
    <property type="entry name" value="Fmp46"/>
</dbReference>
<evidence type="ECO:0000313" key="5">
    <source>
        <dbReference type="Proteomes" id="UP000002499"/>
    </source>
</evidence>
<dbReference type="PANTHER" id="PTHR36459">
    <property type="entry name" value="ORF"/>
    <property type="match status" value="1"/>
</dbReference>
<feature type="transmembrane region" description="Helical" evidence="2">
    <location>
        <begin position="285"/>
        <end position="305"/>
    </location>
</feature>
<reference evidence="4 5" key="1">
    <citation type="journal article" date="2011" name="PLoS Genet.">
        <title>Genome sequencing and comparative transcriptomics of the model entomopathogenic fungi Metarhizium anisopliae and M. acridum.</title>
        <authorList>
            <person name="Gao Q."/>
            <person name="Jin K."/>
            <person name="Ying S.H."/>
            <person name="Zhang Y."/>
            <person name="Xiao G."/>
            <person name="Shang Y."/>
            <person name="Duan Z."/>
            <person name="Hu X."/>
            <person name="Xie X.Q."/>
            <person name="Zhou G."/>
            <person name="Peng G."/>
            <person name="Luo Z."/>
            <person name="Huang W."/>
            <person name="Wang B."/>
            <person name="Fang W."/>
            <person name="Wang S."/>
            <person name="Zhong Y."/>
            <person name="Ma L.J."/>
            <person name="St Leger R.J."/>
            <person name="Zhao G.P."/>
            <person name="Pei Y."/>
            <person name="Feng M.G."/>
            <person name="Xia Y."/>
            <person name="Wang C."/>
        </authorList>
    </citation>
    <scope>NUCLEOTIDE SEQUENCE [LARGE SCALE GENOMIC DNA]</scope>
    <source>
        <strain evidence="4 5">CQMa 102</strain>
    </source>
</reference>
<keyword evidence="2" id="KW-0472">Membrane</keyword>
<gene>
    <name evidence="4" type="ORF">MAC_04841</name>
</gene>
<keyword evidence="2" id="KW-0812">Transmembrane</keyword>
<dbReference type="eggNOG" id="ENOG502RXW6">
    <property type="taxonomic scope" value="Eukaryota"/>
</dbReference>
<dbReference type="InParanoid" id="E9E4P3"/>
<dbReference type="GO" id="GO:0016491">
    <property type="term" value="F:oxidoreductase activity"/>
    <property type="evidence" value="ECO:0007669"/>
    <property type="project" value="InterPro"/>
</dbReference>
<dbReference type="Pfam" id="PF07955">
    <property type="entry name" value="DUF1687"/>
    <property type="match status" value="1"/>
</dbReference>
<dbReference type="HOGENOM" id="CLU_033263_0_0_1"/>
<dbReference type="GO" id="GO:0006629">
    <property type="term" value="P:lipid metabolic process"/>
    <property type="evidence" value="ECO:0007669"/>
    <property type="project" value="InterPro"/>
</dbReference>
<dbReference type="EMBL" id="GL698503">
    <property type="protein sequence ID" value="EFY89066.1"/>
    <property type="molecule type" value="Genomic_DNA"/>
</dbReference>
<evidence type="ECO:0000259" key="3">
    <source>
        <dbReference type="Pfam" id="PF00487"/>
    </source>
</evidence>
<sequence length="481" mass="54258">MEKYIVFDKALTKADHVVLQSLARDIKTASLVTSRKFKRHDSDCDSGIGSEESSSSGDEAKAFALQDDGAKDNDIAALKASRNPKSAAFEPTIVLSVDDCDAHLHPLLNKYLLQPYIQLARGIVRHETDVAMLTHLIIYFTTSVPSALVLFRHFTYTHAVLHFVMQMYYVGTYTLMQHQHIHQRGILAKTYGLFDRAFPYILDPLMGHTWNTYYYHHVKHHHVEGNGPDDLSSTIRYQRDSVPDFLHYVGRFFFLVWLDLPLYFLGKNRPALAFKAAGSEFATYAYYYFMSRVVGTRATLFVYILPLLMLRMGLMVGNWGQHAFVDSDEPDSDFRSSITVVDVAHKSLDIVTVFHKASSPASTRVANLVKQISANAQAGATIDQASDHTAQTQLSRDPFELNITEEPPTVEQVQTILDYVGKTSIPKVIKGAHDEKDALKKFRESKESFLRPVTVDWNNGKAIAGDNESEILKMLKTQKSE</sequence>
<dbReference type="Gene3D" id="3.40.30.10">
    <property type="entry name" value="Glutaredoxin"/>
    <property type="match status" value="1"/>
</dbReference>
<dbReference type="AlphaFoldDB" id="E9E4P3"/>
<dbReference type="OrthoDB" id="1470350at2759"/>
<dbReference type="Proteomes" id="UP000002499">
    <property type="component" value="Unassembled WGS sequence"/>
</dbReference>
<evidence type="ECO:0000256" key="1">
    <source>
        <dbReference type="SAM" id="MobiDB-lite"/>
    </source>
</evidence>
<accession>E9E4P3</accession>
<name>E9E4P3_METAQ</name>
<feature type="domain" description="Fatty acid desaturase" evidence="3">
    <location>
        <begin position="163"/>
        <end position="338"/>
    </location>
</feature>
<dbReference type="InterPro" id="IPR005804">
    <property type="entry name" value="FA_desaturase_dom"/>
</dbReference>
<dbReference type="GO" id="GO:0005739">
    <property type="term" value="C:mitochondrion"/>
    <property type="evidence" value="ECO:0007669"/>
    <property type="project" value="InterPro"/>
</dbReference>
<feature type="transmembrane region" description="Helical" evidence="2">
    <location>
        <begin position="130"/>
        <end position="150"/>
    </location>
</feature>
<evidence type="ECO:0000256" key="2">
    <source>
        <dbReference type="SAM" id="Phobius"/>
    </source>
</evidence>
<dbReference type="SUPFAM" id="SSF52833">
    <property type="entry name" value="Thioredoxin-like"/>
    <property type="match status" value="1"/>
</dbReference>
<feature type="region of interest" description="Disordered" evidence="1">
    <location>
        <begin position="39"/>
        <end position="59"/>
    </location>
</feature>
<dbReference type="PANTHER" id="PTHR36459:SF1">
    <property type="entry name" value="FATTY ACID DESATURASE DOMAIN-CONTAINING PROTEIN-RELATED"/>
    <property type="match status" value="1"/>
</dbReference>
<protein>
    <submittedName>
        <fullName evidence="4">Fatty acid desaturase</fullName>
    </submittedName>
</protein>
<organism evidence="5">
    <name type="scientific">Metarhizium acridum (strain CQMa 102)</name>
    <dbReference type="NCBI Taxonomy" id="655827"/>
    <lineage>
        <taxon>Eukaryota</taxon>
        <taxon>Fungi</taxon>
        <taxon>Dikarya</taxon>
        <taxon>Ascomycota</taxon>
        <taxon>Pezizomycotina</taxon>
        <taxon>Sordariomycetes</taxon>
        <taxon>Hypocreomycetidae</taxon>
        <taxon>Hypocreales</taxon>
        <taxon>Clavicipitaceae</taxon>
        <taxon>Metarhizium</taxon>
    </lineage>
</organism>